<proteinExistence type="inferred from homology"/>
<keyword evidence="2" id="KW-0175">Coiled coil</keyword>
<evidence type="ECO:0000259" key="4">
    <source>
        <dbReference type="Pfam" id="PF03763"/>
    </source>
</evidence>
<feature type="coiled-coil region" evidence="2">
    <location>
        <begin position="186"/>
        <end position="235"/>
    </location>
</feature>
<gene>
    <name evidence="5" type="ORF">LUZ63_018417</name>
</gene>
<feature type="compositionally biased region" description="Low complexity" evidence="3">
    <location>
        <begin position="72"/>
        <end position="84"/>
    </location>
</feature>
<evidence type="ECO:0000256" key="2">
    <source>
        <dbReference type="SAM" id="Coils"/>
    </source>
</evidence>
<dbReference type="Pfam" id="PF03763">
    <property type="entry name" value="Remorin_C"/>
    <property type="match status" value="1"/>
</dbReference>
<feature type="compositionally biased region" description="Basic and acidic residues" evidence="3">
    <location>
        <begin position="134"/>
        <end position="152"/>
    </location>
</feature>
<dbReference type="EMBL" id="JAMQYH010000005">
    <property type="protein sequence ID" value="KAJ1687027.1"/>
    <property type="molecule type" value="Genomic_DNA"/>
</dbReference>
<protein>
    <recommendedName>
        <fullName evidence="4">Remorin C-terminal domain-containing protein</fullName>
    </recommendedName>
</protein>
<dbReference type="Proteomes" id="UP001151287">
    <property type="component" value="Unassembled WGS sequence"/>
</dbReference>
<dbReference type="PANTHER" id="PTHR31471">
    <property type="entry name" value="OS02G0116800 PROTEIN"/>
    <property type="match status" value="1"/>
</dbReference>
<name>A0A9Q0HHK3_9POAL</name>
<evidence type="ECO:0000256" key="3">
    <source>
        <dbReference type="SAM" id="MobiDB-lite"/>
    </source>
</evidence>
<dbReference type="InterPro" id="IPR005516">
    <property type="entry name" value="Remorin_C"/>
</dbReference>
<organism evidence="5 6">
    <name type="scientific">Rhynchospora breviuscula</name>
    <dbReference type="NCBI Taxonomy" id="2022672"/>
    <lineage>
        <taxon>Eukaryota</taxon>
        <taxon>Viridiplantae</taxon>
        <taxon>Streptophyta</taxon>
        <taxon>Embryophyta</taxon>
        <taxon>Tracheophyta</taxon>
        <taxon>Spermatophyta</taxon>
        <taxon>Magnoliopsida</taxon>
        <taxon>Liliopsida</taxon>
        <taxon>Poales</taxon>
        <taxon>Cyperaceae</taxon>
        <taxon>Cyperoideae</taxon>
        <taxon>Rhynchosporeae</taxon>
        <taxon>Rhynchospora</taxon>
    </lineage>
</organism>
<evidence type="ECO:0000313" key="6">
    <source>
        <dbReference type="Proteomes" id="UP001151287"/>
    </source>
</evidence>
<feature type="domain" description="Remorin C-terminal" evidence="4">
    <location>
        <begin position="175"/>
        <end position="277"/>
    </location>
</feature>
<evidence type="ECO:0000256" key="1">
    <source>
        <dbReference type="ARBA" id="ARBA00005711"/>
    </source>
</evidence>
<feature type="compositionally biased region" description="Basic and acidic residues" evidence="3">
    <location>
        <begin position="58"/>
        <end position="68"/>
    </location>
</feature>
<sequence length="283" mass="32235">MNNMGEYAGGTFEAAVAAAAFAAMASENDLSSKQKDLRKESSMKKPTDAGGKFVRWLSNRDAKEDTKPSGESTFTRSTTTTPDRPTTDQKAPSFKKTPTFSEEIRDRAGTKKTLSFSEEGRGRRGSKKTPTFLEDNRERGGSKRFDRLKEQEIQPAQGWDRLGPRSTILGPQPGETKADVWEREQMEKIRERFEKMNITILEWENEKKVKAKRKLERKEREIETRRLKAQAAYREEMSRIDKIVGGARALAEERKTNDEIKAIEKAKKMRSVEQSPKSSCPCF</sequence>
<evidence type="ECO:0000313" key="5">
    <source>
        <dbReference type="EMBL" id="KAJ1687027.1"/>
    </source>
</evidence>
<dbReference type="PANTHER" id="PTHR31471:SF51">
    <property type="entry name" value="REMORIN FAMILY PROTEIN"/>
    <property type="match status" value="1"/>
</dbReference>
<accession>A0A9Q0HHK3</accession>
<feature type="region of interest" description="Disordered" evidence="3">
    <location>
        <begin position="25"/>
        <end position="178"/>
    </location>
</feature>
<dbReference type="OrthoDB" id="775261at2759"/>
<dbReference type="AlphaFoldDB" id="A0A9Q0HHK3"/>
<keyword evidence="6" id="KW-1185">Reference proteome</keyword>
<comment type="caution">
    <text evidence="5">The sequence shown here is derived from an EMBL/GenBank/DDBJ whole genome shotgun (WGS) entry which is preliminary data.</text>
</comment>
<feature type="compositionally biased region" description="Basic and acidic residues" evidence="3">
    <location>
        <begin position="30"/>
        <end position="47"/>
    </location>
</feature>
<comment type="similarity">
    <text evidence="1">Belongs to the remorin family.</text>
</comment>
<reference evidence="5" key="1">
    <citation type="journal article" date="2022" name="Cell">
        <title>Repeat-based holocentromeres influence genome architecture and karyotype evolution.</title>
        <authorList>
            <person name="Hofstatter P.G."/>
            <person name="Thangavel G."/>
            <person name="Lux T."/>
            <person name="Neumann P."/>
            <person name="Vondrak T."/>
            <person name="Novak P."/>
            <person name="Zhang M."/>
            <person name="Costa L."/>
            <person name="Castellani M."/>
            <person name="Scott A."/>
            <person name="Toegelov H."/>
            <person name="Fuchs J."/>
            <person name="Mata-Sucre Y."/>
            <person name="Dias Y."/>
            <person name="Vanzela A.L.L."/>
            <person name="Huettel B."/>
            <person name="Almeida C.C.S."/>
            <person name="Simkova H."/>
            <person name="Souza G."/>
            <person name="Pedrosa-Harand A."/>
            <person name="Macas J."/>
            <person name="Mayer K.F.X."/>
            <person name="Houben A."/>
            <person name="Marques A."/>
        </authorList>
    </citation>
    <scope>NUCLEOTIDE SEQUENCE</scope>
    <source>
        <strain evidence="5">RhyBre1mFocal</strain>
    </source>
</reference>